<proteinExistence type="predicted"/>
<evidence type="ECO:0000313" key="5">
    <source>
        <dbReference type="Proteomes" id="UP000026739"/>
    </source>
</evidence>
<feature type="domain" description="DUF4349" evidence="3">
    <location>
        <begin position="49"/>
        <end position="253"/>
    </location>
</feature>
<keyword evidence="1" id="KW-0175">Coiled coil</keyword>
<dbReference type="Proteomes" id="UP000026739">
    <property type="component" value="Unassembled WGS sequence"/>
</dbReference>
<protein>
    <recommendedName>
        <fullName evidence="3">DUF4349 domain-containing protein</fullName>
    </recommendedName>
</protein>
<accession>A0A059L2X2</accession>
<evidence type="ECO:0000313" key="4">
    <source>
        <dbReference type="EMBL" id="KDD68633.1"/>
    </source>
</evidence>
<keyword evidence="2" id="KW-0472">Membrane</keyword>
<name>A0A059L2X2_9PSED</name>
<keyword evidence="2" id="KW-0812">Transmembrane</keyword>
<reference evidence="4 5" key="1">
    <citation type="submission" date="2013-12" db="EMBL/GenBank/DDBJ databases">
        <authorList>
            <person name="Formusa P.A."/>
            <person name="Habash M."/>
            <person name="Lee H."/>
            <person name="Trevors J.T."/>
        </authorList>
    </citation>
    <scope>NUCLEOTIDE SEQUENCE [LARGE SCALE GENOMIC DNA]</scope>
    <source>
        <strain evidence="4 5">PD30</strain>
    </source>
</reference>
<gene>
    <name evidence="4" type="ORF">V466_14175</name>
</gene>
<dbReference type="eggNOG" id="ENOG5030M97">
    <property type="taxonomic scope" value="Bacteria"/>
</dbReference>
<organism evidence="4 5">
    <name type="scientific">Pseudomonas mandelii PD30</name>
    <dbReference type="NCBI Taxonomy" id="1419583"/>
    <lineage>
        <taxon>Bacteria</taxon>
        <taxon>Pseudomonadati</taxon>
        <taxon>Pseudomonadota</taxon>
        <taxon>Gammaproteobacteria</taxon>
        <taxon>Pseudomonadales</taxon>
        <taxon>Pseudomonadaceae</taxon>
        <taxon>Pseudomonas</taxon>
    </lineage>
</organism>
<dbReference type="AlphaFoldDB" id="A0A059L2X2"/>
<dbReference type="RefSeq" id="WP_033057365.1">
    <property type="nucleotide sequence ID" value="NZ_AZQQ01000077.1"/>
</dbReference>
<comment type="caution">
    <text evidence="4">The sequence shown here is derived from an EMBL/GenBank/DDBJ whole genome shotgun (WGS) entry which is preliminary data.</text>
</comment>
<evidence type="ECO:0000259" key="3">
    <source>
        <dbReference type="Pfam" id="PF14257"/>
    </source>
</evidence>
<feature type="transmembrane region" description="Helical" evidence="2">
    <location>
        <begin position="237"/>
        <end position="256"/>
    </location>
</feature>
<feature type="coiled-coil region" evidence="1">
    <location>
        <begin position="126"/>
        <end position="153"/>
    </location>
</feature>
<evidence type="ECO:0000256" key="2">
    <source>
        <dbReference type="SAM" id="Phobius"/>
    </source>
</evidence>
<dbReference type="PROSITE" id="PS51257">
    <property type="entry name" value="PROKAR_LIPOPROTEIN"/>
    <property type="match status" value="1"/>
</dbReference>
<keyword evidence="2" id="KW-1133">Transmembrane helix</keyword>
<dbReference type="InterPro" id="IPR025645">
    <property type="entry name" value="DUF4349"/>
</dbReference>
<evidence type="ECO:0000256" key="1">
    <source>
        <dbReference type="SAM" id="Coils"/>
    </source>
</evidence>
<dbReference type="Pfam" id="PF14257">
    <property type="entry name" value="DUF4349"/>
    <property type="match status" value="1"/>
</dbReference>
<dbReference type="EMBL" id="AZQQ01000077">
    <property type="protein sequence ID" value="KDD68633.1"/>
    <property type="molecule type" value="Genomic_DNA"/>
</dbReference>
<sequence length="264" mass="28832">MRQQDGGLAQILRIYGFLLAGLALSGCSPNEHSSSASLAGEQGRGGAMLAYEHELQLLLPQAQIGPRLQATREACESARFGACNVLRIEQGAGRAEITLRIAPAGVEPLVTMAAEGGELGQRITSAEDLADVVDDTRRRQERLKAQQQRLDELATRKDISVTDLITLSKEQAGIENDLQALAQIAAGHQRRLDTNRVTLSFLPTGASSRSSHLSQAFSNLLDNLADGAADALEKVSYALPFLILAFPLFMLWVWLWRKFVRRRT</sequence>